<evidence type="ECO:0000259" key="3">
    <source>
        <dbReference type="Pfam" id="PF13205"/>
    </source>
</evidence>
<evidence type="ECO:0000256" key="1">
    <source>
        <dbReference type="ARBA" id="ARBA00022729"/>
    </source>
</evidence>
<feature type="signal peptide" evidence="2">
    <location>
        <begin position="1"/>
        <end position="21"/>
    </location>
</feature>
<dbReference type="InterPro" id="IPR032812">
    <property type="entry name" value="SbsA_Ig"/>
</dbReference>
<reference evidence="4 5" key="1">
    <citation type="submission" date="2021-02" db="EMBL/GenBank/DDBJ databases">
        <title>De Novo genome assembly of isolated myxobacteria.</title>
        <authorList>
            <person name="Stevens D.C."/>
        </authorList>
    </citation>
    <scope>NUCLEOTIDE SEQUENCE [LARGE SCALE GENOMIC DNA]</scope>
    <source>
        <strain evidence="4 5">SCHIC003</strain>
    </source>
</reference>
<organism evidence="4 5">
    <name type="scientific">Myxococcus landrumensis</name>
    <dbReference type="NCBI Taxonomy" id="2813577"/>
    <lineage>
        <taxon>Bacteria</taxon>
        <taxon>Pseudomonadati</taxon>
        <taxon>Myxococcota</taxon>
        <taxon>Myxococcia</taxon>
        <taxon>Myxococcales</taxon>
        <taxon>Cystobacterineae</taxon>
        <taxon>Myxococcaceae</taxon>
        <taxon>Myxococcus</taxon>
    </lineage>
</organism>
<protein>
    <submittedName>
        <fullName evidence="4">Ig-like domain-containing protein</fullName>
    </submittedName>
</protein>
<feature type="chain" id="PRO_5046169763" evidence="2">
    <location>
        <begin position="22"/>
        <end position="150"/>
    </location>
</feature>
<gene>
    <name evidence="4" type="ORF">JY572_03475</name>
</gene>
<proteinExistence type="predicted"/>
<accession>A0ABX7NC19</accession>
<dbReference type="EMBL" id="CP071091">
    <property type="protein sequence ID" value="QSQ15157.1"/>
    <property type="molecule type" value="Genomic_DNA"/>
</dbReference>
<feature type="domain" description="SbsA Ig-like" evidence="3">
    <location>
        <begin position="32"/>
        <end position="148"/>
    </location>
</feature>
<evidence type="ECO:0000313" key="5">
    <source>
        <dbReference type="Proteomes" id="UP000663090"/>
    </source>
</evidence>
<keyword evidence="5" id="KW-1185">Reference proteome</keyword>
<evidence type="ECO:0000256" key="2">
    <source>
        <dbReference type="SAM" id="SignalP"/>
    </source>
</evidence>
<keyword evidence="1 2" id="KW-0732">Signal</keyword>
<sequence length="150" mass="15950">MRASGLLGLAALAVTCLSACLEPGDPIYPERDSVRPRVVSTEPGSGEVLAAGAPMRITFSEAMDVRSLRPGIAVFTGRDEVPLTLTAPEVPELDANVERGDVPYIVEAVASEGSPLLPDTQYTLVLRDVLTDFEGNPLGSEVRVVFRTAR</sequence>
<dbReference type="RefSeq" id="WP_206716897.1">
    <property type="nucleotide sequence ID" value="NZ_CP071091.1"/>
</dbReference>
<evidence type="ECO:0000313" key="4">
    <source>
        <dbReference type="EMBL" id="QSQ15157.1"/>
    </source>
</evidence>
<dbReference type="Pfam" id="PF13205">
    <property type="entry name" value="Big_5"/>
    <property type="match status" value="1"/>
</dbReference>
<name>A0ABX7NC19_9BACT</name>
<dbReference type="Proteomes" id="UP000663090">
    <property type="component" value="Chromosome"/>
</dbReference>